<dbReference type="Gene3D" id="2.90.10.10">
    <property type="entry name" value="Bulb-type lectin domain"/>
    <property type="match status" value="2"/>
</dbReference>
<dbReference type="PROSITE" id="PS50927">
    <property type="entry name" value="BULB_LECTIN"/>
    <property type="match status" value="1"/>
</dbReference>
<feature type="domain" description="Bulb-type lectin" evidence="1">
    <location>
        <begin position="3"/>
        <end position="110"/>
    </location>
</feature>
<dbReference type="InterPro" id="IPR001480">
    <property type="entry name" value="Bulb-type_lectin_dom"/>
</dbReference>
<evidence type="ECO:0000313" key="3">
    <source>
        <dbReference type="Proteomes" id="UP000694546"/>
    </source>
</evidence>
<dbReference type="Proteomes" id="UP000694546">
    <property type="component" value="Chromosome 20"/>
</dbReference>
<dbReference type="Ensembl" id="ENSGMOT00000057720.1">
    <property type="protein sequence ID" value="ENSGMOP00000022924.1"/>
    <property type="gene ID" value="ENSGMOG00000024859.1"/>
</dbReference>
<dbReference type="GeneTree" id="ENSGT00390000004989"/>
<evidence type="ECO:0000259" key="1">
    <source>
        <dbReference type="PROSITE" id="PS50927"/>
    </source>
</evidence>
<dbReference type="SUPFAM" id="SSF51110">
    <property type="entry name" value="alpha-D-mannose-specific plant lectins"/>
    <property type="match status" value="1"/>
</dbReference>
<dbReference type="AlphaFoldDB" id="A0A8C4ZVU2"/>
<reference evidence="2" key="2">
    <citation type="submission" date="2025-09" db="UniProtKB">
        <authorList>
            <consortium name="Ensembl"/>
        </authorList>
    </citation>
    <scope>IDENTIFICATION</scope>
</reference>
<organism evidence="2 3">
    <name type="scientific">Gadus morhua</name>
    <name type="common">Atlantic cod</name>
    <dbReference type="NCBI Taxonomy" id="8049"/>
    <lineage>
        <taxon>Eukaryota</taxon>
        <taxon>Metazoa</taxon>
        <taxon>Chordata</taxon>
        <taxon>Craniata</taxon>
        <taxon>Vertebrata</taxon>
        <taxon>Euteleostomi</taxon>
        <taxon>Actinopterygii</taxon>
        <taxon>Neopterygii</taxon>
        <taxon>Teleostei</taxon>
        <taxon>Neoteleostei</taxon>
        <taxon>Acanthomorphata</taxon>
        <taxon>Zeiogadaria</taxon>
        <taxon>Gadariae</taxon>
        <taxon>Gadiformes</taxon>
        <taxon>Gadoidei</taxon>
        <taxon>Gadidae</taxon>
        <taxon>Gadus</taxon>
    </lineage>
</organism>
<reference evidence="2" key="1">
    <citation type="submission" date="2025-08" db="UniProtKB">
        <authorList>
            <consortium name="Ensembl"/>
        </authorList>
    </citation>
    <scope>IDENTIFICATION</scope>
</reference>
<dbReference type="InterPro" id="IPR036426">
    <property type="entry name" value="Bulb-type_lectin_dom_sf"/>
</dbReference>
<dbReference type="OMA" id="MNYMSTE"/>
<name>A0A8C4ZVU2_GADMO</name>
<protein>
    <recommendedName>
        <fullName evidence="1">Bulb-type lectin domain-containing protein</fullName>
    </recommendedName>
</protein>
<dbReference type="SMART" id="SM00108">
    <property type="entry name" value="B_lectin"/>
    <property type="match status" value="1"/>
</dbReference>
<accession>A0A8C4ZVU2</accession>
<sequence>MSRNSLSTNQELYKGDFLMSNNQQYKAMFQDDGNFVVYKWSQIWSTNTESGQAFRVVLQEDTNLVIYTKADQALWRTGCHTTTPRPRVRLTLTDDGHLITYDNGVQTWSS</sequence>
<keyword evidence="3" id="KW-1185">Reference proteome</keyword>
<evidence type="ECO:0000313" key="2">
    <source>
        <dbReference type="Ensembl" id="ENSGMOP00000022924.1"/>
    </source>
</evidence>
<proteinExistence type="predicted"/>